<reference evidence="2" key="1">
    <citation type="journal article" date="2019" name="Int. J. Syst. Evol. Microbiol.">
        <title>The Global Catalogue of Microorganisms (GCM) 10K type strain sequencing project: providing services to taxonomists for standard genome sequencing and annotation.</title>
        <authorList>
            <consortium name="The Broad Institute Genomics Platform"/>
            <consortium name="The Broad Institute Genome Sequencing Center for Infectious Disease"/>
            <person name="Wu L."/>
            <person name="Ma J."/>
        </authorList>
    </citation>
    <scope>NUCLEOTIDE SEQUENCE [LARGE SCALE GENOMIC DNA]</scope>
    <source>
        <strain evidence="2">JCM 12696</strain>
    </source>
</reference>
<accession>A0ABP4FQJ0</accession>
<keyword evidence="2" id="KW-1185">Reference proteome</keyword>
<organism evidence="1 2">
    <name type="scientific">Streptomyces hebeiensis</name>
    <dbReference type="NCBI Taxonomy" id="229486"/>
    <lineage>
        <taxon>Bacteria</taxon>
        <taxon>Bacillati</taxon>
        <taxon>Actinomycetota</taxon>
        <taxon>Actinomycetes</taxon>
        <taxon>Kitasatosporales</taxon>
        <taxon>Streptomycetaceae</taxon>
        <taxon>Streptomyces</taxon>
    </lineage>
</organism>
<proteinExistence type="predicted"/>
<gene>
    <name evidence="1" type="ORF">GCM10009654_57260</name>
</gene>
<protein>
    <submittedName>
        <fullName evidence="1">Uncharacterized protein</fullName>
    </submittedName>
</protein>
<dbReference type="EMBL" id="BAAAKV010000067">
    <property type="protein sequence ID" value="GAA1192481.1"/>
    <property type="molecule type" value="Genomic_DNA"/>
</dbReference>
<comment type="caution">
    <text evidence="1">The sequence shown here is derived from an EMBL/GenBank/DDBJ whole genome shotgun (WGS) entry which is preliminary data.</text>
</comment>
<evidence type="ECO:0000313" key="1">
    <source>
        <dbReference type="EMBL" id="GAA1192481.1"/>
    </source>
</evidence>
<evidence type="ECO:0000313" key="2">
    <source>
        <dbReference type="Proteomes" id="UP001501371"/>
    </source>
</evidence>
<dbReference type="Proteomes" id="UP001501371">
    <property type="component" value="Unassembled WGS sequence"/>
</dbReference>
<sequence length="61" mass="7126">MEASEQAERRTSGGPMFEYELHKIHAAELIRTAERHRLAREIRRARRAARDAKRKEAPRGT</sequence>
<name>A0ABP4FQJ0_9ACTN</name>